<dbReference type="Gene3D" id="3.30.390.10">
    <property type="entry name" value="Enolase-like, N-terminal domain"/>
    <property type="match status" value="1"/>
</dbReference>
<dbReference type="Proteomes" id="UP001285636">
    <property type="component" value="Unassembled WGS sequence"/>
</dbReference>
<dbReference type="Gene3D" id="3.20.20.120">
    <property type="entry name" value="Enolase-like C-terminal domain"/>
    <property type="match status" value="1"/>
</dbReference>
<dbReference type="InterPro" id="IPR034603">
    <property type="entry name" value="Dipeptide_epimerase"/>
</dbReference>
<feature type="active site" description="Proton acceptor; specific for (R)-substrate epimerization" evidence="5">
    <location>
        <position position="162"/>
    </location>
</feature>
<dbReference type="SMART" id="SM00922">
    <property type="entry name" value="MR_MLE"/>
    <property type="match status" value="1"/>
</dbReference>
<evidence type="ECO:0000313" key="11">
    <source>
        <dbReference type="Proteomes" id="UP001285636"/>
    </source>
</evidence>
<feature type="binding site" evidence="6">
    <location>
        <position position="295"/>
    </location>
    <ligand>
        <name>substrate</name>
    </ligand>
</feature>
<accession>A0AAJ2KS46</accession>
<evidence type="ECO:0000256" key="1">
    <source>
        <dbReference type="ARBA" id="ARBA00008031"/>
    </source>
</evidence>
<sequence length="355" mass="39072">MNIQQIDVTEKVVSLKEPFITALRTVTEVEVIEVKITLDSGITGVGSAVPTYAITGESKESIIAAIEHPITDALLHTPVYSFQEMIRLVQKSCIQNYSAKAAVDMALHDAYSKSLGIDLLEFFGGGSIPLQNDMTISLSSKEEMNQQMQRHTRAGFTQMKVKLGTSGKEDIARILYLAENANENIEFRIDANQAWSPKEAITLIHVLEANQVPVQFIEQPVAADDLEGLKYVREHVHLPIMADESCRTLKDAHHIIKMGAADMLNIKLMKCGGLNEARAIADLAQTVRMPCMVGSMMESHLSVAPIAALASAHPNITMVDLDAPLWLEDEEAKSNLFYEGGVVSWRKSTEARLSI</sequence>
<evidence type="ECO:0000256" key="6">
    <source>
        <dbReference type="PIRSR" id="PIRSR634603-2"/>
    </source>
</evidence>
<dbReference type="InterPro" id="IPR029065">
    <property type="entry name" value="Enolase_C-like"/>
</dbReference>
<dbReference type="AlphaFoldDB" id="A0AAJ2KS46"/>
<feature type="binding site" evidence="7">
    <location>
        <position position="190"/>
    </location>
    <ligand>
        <name>Mg(2+)</name>
        <dbReference type="ChEBI" id="CHEBI:18420"/>
    </ligand>
</feature>
<dbReference type="SFLD" id="SFLDG00180">
    <property type="entry name" value="muconate_cycloisomerase"/>
    <property type="match status" value="1"/>
</dbReference>
<feature type="binding site" evidence="7">
    <location>
        <position position="218"/>
    </location>
    <ligand>
        <name>Mg(2+)</name>
        <dbReference type="ChEBI" id="CHEBI:18420"/>
    </ligand>
</feature>
<dbReference type="Pfam" id="PF13378">
    <property type="entry name" value="MR_MLE_C"/>
    <property type="match status" value="1"/>
</dbReference>
<comment type="cofactor">
    <cofactor evidence="7 8">
        <name>Mg(2+)</name>
        <dbReference type="ChEBI" id="CHEBI:18420"/>
    </cofactor>
    <text evidence="7 8">Binds 1 Mg(2+) ion per subunit.</text>
</comment>
<dbReference type="EC" id="5.1.1.-" evidence="8"/>
<organism evidence="10 11">
    <name type="scientific">Alkalihalophilus pseudofirmus</name>
    <name type="common">Bacillus pseudofirmus</name>
    <dbReference type="NCBI Taxonomy" id="79885"/>
    <lineage>
        <taxon>Bacteria</taxon>
        <taxon>Bacillati</taxon>
        <taxon>Bacillota</taxon>
        <taxon>Bacilli</taxon>
        <taxon>Bacillales</taxon>
        <taxon>Bacillaceae</taxon>
        <taxon>Alkalihalophilus</taxon>
    </lineage>
</organism>
<reference evidence="10" key="1">
    <citation type="submission" date="2023-10" db="EMBL/GenBank/DDBJ databases">
        <title>Screening of Alkalihalophilus pseudofirmusBZ-TG-HK211 and Its Alleviation of Salt Stress on Rapeseed Growth.</title>
        <authorList>
            <person name="Zhao B."/>
            <person name="Guo T."/>
        </authorList>
    </citation>
    <scope>NUCLEOTIDE SEQUENCE</scope>
    <source>
        <strain evidence="10">BZ-TG-HK211</strain>
    </source>
</reference>
<dbReference type="SFLD" id="SFLDF00009">
    <property type="entry name" value="o-succinylbenzoate_synthase"/>
    <property type="match status" value="1"/>
</dbReference>
<keyword evidence="2 7" id="KW-0479">Metal-binding</keyword>
<comment type="caution">
    <text evidence="10">The sequence shown here is derived from an EMBL/GenBank/DDBJ whole genome shotgun (WGS) entry which is preliminary data.</text>
</comment>
<dbReference type="Pfam" id="PF02746">
    <property type="entry name" value="MR_MLE_N"/>
    <property type="match status" value="1"/>
</dbReference>
<evidence type="ECO:0000256" key="4">
    <source>
        <dbReference type="ARBA" id="ARBA00023235"/>
    </source>
</evidence>
<keyword evidence="3 7" id="KW-0460">Magnesium</keyword>
<dbReference type="PANTHER" id="PTHR48073:SF2">
    <property type="entry name" value="O-SUCCINYLBENZOATE SYNTHASE"/>
    <property type="match status" value="1"/>
</dbReference>
<dbReference type="InterPro" id="IPR029017">
    <property type="entry name" value="Enolase-like_N"/>
</dbReference>
<keyword evidence="4 8" id="KW-0413">Isomerase</keyword>
<name>A0AAJ2KS46_ALKPS</name>
<dbReference type="GO" id="GO:0006518">
    <property type="term" value="P:peptide metabolic process"/>
    <property type="evidence" value="ECO:0007669"/>
    <property type="project" value="UniProtKB-ARBA"/>
</dbReference>
<evidence type="ECO:0000256" key="2">
    <source>
        <dbReference type="ARBA" id="ARBA00022723"/>
    </source>
</evidence>
<dbReference type="GO" id="GO:0016855">
    <property type="term" value="F:racemase and epimerase activity, acting on amino acids and derivatives"/>
    <property type="evidence" value="ECO:0007669"/>
    <property type="project" value="UniProtKB-UniRule"/>
</dbReference>
<comment type="similarity">
    <text evidence="1 8">Belongs to the mandelate racemase/muconate lactonizing enzyme family.</text>
</comment>
<feature type="binding site" evidence="6">
    <location>
        <position position="135"/>
    </location>
    <ligand>
        <name>substrate</name>
    </ligand>
</feature>
<dbReference type="GO" id="GO:0000287">
    <property type="term" value="F:magnesium ion binding"/>
    <property type="evidence" value="ECO:0007669"/>
    <property type="project" value="UniProtKB-ARBA"/>
</dbReference>
<dbReference type="SUPFAM" id="SSF51604">
    <property type="entry name" value="Enolase C-terminal domain-like"/>
    <property type="match status" value="1"/>
</dbReference>
<dbReference type="CDD" id="cd03319">
    <property type="entry name" value="L-Ala-DL-Glu_epimerase"/>
    <property type="match status" value="1"/>
</dbReference>
<feature type="binding site" evidence="6">
    <location>
        <position position="297"/>
    </location>
    <ligand>
        <name>substrate</name>
    </ligand>
</feature>
<evidence type="ECO:0000313" key="10">
    <source>
        <dbReference type="EMBL" id="MDV2883614.1"/>
    </source>
</evidence>
<dbReference type="EMBL" id="JAWJAY010000001">
    <property type="protein sequence ID" value="MDV2883614.1"/>
    <property type="molecule type" value="Genomic_DNA"/>
</dbReference>
<dbReference type="InterPro" id="IPR013342">
    <property type="entry name" value="Mandelate_racemase_C"/>
</dbReference>
<evidence type="ECO:0000256" key="3">
    <source>
        <dbReference type="ARBA" id="ARBA00022842"/>
    </source>
</evidence>
<feature type="domain" description="Mandelate racemase/muconate lactonizing enzyme C-terminal" evidence="9">
    <location>
        <begin position="141"/>
        <end position="239"/>
    </location>
</feature>
<feature type="binding site" evidence="7">
    <location>
        <position position="243"/>
    </location>
    <ligand>
        <name>Mg(2+)</name>
        <dbReference type="ChEBI" id="CHEBI:18420"/>
    </ligand>
</feature>
<dbReference type="InterPro" id="IPR036849">
    <property type="entry name" value="Enolase-like_C_sf"/>
</dbReference>
<dbReference type="PANTHER" id="PTHR48073">
    <property type="entry name" value="O-SUCCINYLBENZOATE SYNTHASE-RELATED"/>
    <property type="match status" value="1"/>
</dbReference>
<feature type="binding site" evidence="6">
    <location>
        <position position="322"/>
    </location>
    <ligand>
        <name>substrate</name>
    </ligand>
</feature>
<feature type="binding site" evidence="6">
    <location>
        <position position="160"/>
    </location>
    <ligand>
        <name>substrate</name>
    </ligand>
</feature>
<evidence type="ECO:0000256" key="5">
    <source>
        <dbReference type="PIRSR" id="PIRSR634603-1"/>
    </source>
</evidence>
<dbReference type="InterPro" id="IPR013341">
    <property type="entry name" value="Mandelate_racemase_N_dom"/>
</dbReference>
<gene>
    <name evidence="10" type="ORF">RYX45_00375</name>
</gene>
<dbReference type="SFLD" id="SFLDS00001">
    <property type="entry name" value="Enolase"/>
    <property type="match status" value="1"/>
</dbReference>
<feature type="binding site" evidence="6">
    <location>
        <position position="320"/>
    </location>
    <ligand>
        <name>substrate</name>
    </ligand>
</feature>
<protein>
    <recommendedName>
        <fullName evidence="8">Dipeptide epimerase</fullName>
        <ecNumber evidence="8">5.1.1.-</ecNumber>
    </recommendedName>
</protein>
<feature type="binding site" evidence="6">
    <location>
        <position position="24"/>
    </location>
    <ligand>
        <name>substrate</name>
    </ligand>
</feature>
<evidence type="ECO:0000256" key="7">
    <source>
        <dbReference type="PIRSR" id="PIRSR634603-3"/>
    </source>
</evidence>
<dbReference type="FunFam" id="3.30.390.10:FF:000009">
    <property type="entry name" value="Hydrophobic dipeptide epimerase"/>
    <property type="match status" value="1"/>
</dbReference>
<evidence type="ECO:0000259" key="9">
    <source>
        <dbReference type="SMART" id="SM00922"/>
    </source>
</evidence>
<dbReference type="SUPFAM" id="SSF54826">
    <property type="entry name" value="Enolase N-terminal domain-like"/>
    <property type="match status" value="1"/>
</dbReference>
<feature type="active site" description="Proton acceptor; specific for (S)-substrate epimerization" evidence="5">
    <location>
        <position position="267"/>
    </location>
</feature>
<dbReference type="RefSeq" id="WP_323465541.1">
    <property type="nucleotide sequence ID" value="NZ_CP144224.1"/>
</dbReference>
<proteinExistence type="inferred from homology"/>
<evidence type="ECO:0000256" key="8">
    <source>
        <dbReference type="RuleBase" id="RU366006"/>
    </source>
</evidence>